<dbReference type="AlphaFoldDB" id="A0A1L0BKG0"/>
<dbReference type="PANTHER" id="PTHR11937">
    <property type="entry name" value="ACTIN"/>
    <property type="match status" value="1"/>
</dbReference>
<sequence length="821" mass="92457">MSATPVFKEEEDDHSILASSPPATPLPEESTTPEKNKPEPESTGEGDKKRRKAPAKGGGPKKPSEEVLQRRREGRIKAAATIAQNLKKTGIGRFEDQNGFTLTSVRTVPLINQKNYFADYLKKDEQVTLIRNWRNEKVNQVSTKDATKSGDKKPLEDDDDDEDDDEDNDNEEGALEKARMGDDTIVFHPGSQVLRIGRATAGSPTPIPMVIAVPNRNKKSDEYAVVPERRVDEDGSVEFSESFDAVKSVVTKDFKARMRYYKRRMMPNSRESAANFNKKQEGEDVPDGYDPNKMDWIEKDDELLEGDYICGKDALRLPINESFQDWRLKFPIVNGGFNQSPEDYLSPQELLGDLHRIVVDALKSIDINTKEETANLKCLFVIPDLYDKIYVETWVDLLFNAVGFGRVGIIQEAVAATFGAGVSCACVVDVGAEKTSISCVDEGMVINDSRVKLDYGGVNITEAFTKLLLQQDFPYKDINLANYNDDWQLADNLKKEFGTFDDADIAVQLYNFYKRKPGARTQKFNFKVYDEVMLAPLGLFYPDLFEISKETRPRYLFPESIDQYTGEPNDPYSKAHENLVTNASFSDTADETLLIKLVEDKLIFKQANVYAKPRAPRSLTAEEVQIPVTTPLDKAIIESITNAGIATDFNKAQKLYDNLLVVGGGLAKFPGFDLLLNDRISIWRPKYLSSTSLDEILNHVGKEKEKVDAKRKALITEAKEKKIKGEQTLDEVELTEEELAAINKETQLTLDLARTDGISDQGSLVPINVLPAPNEFDPQEVSWKGGRVYSRLKVVNEMWIGQSDWNLLHSRCLYYKSLFNY</sequence>
<dbReference type="EMBL" id="LT635764">
    <property type="protein sequence ID" value="SGZ50682.1"/>
    <property type="molecule type" value="Genomic_DNA"/>
</dbReference>
<evidence type="ECO:0000313" key="3">
    <source>
        <dbReference type="EMBL" id="SGZ50682.1"/>
    </source>
</evidence>
<feature type="compositionally biased region" description="Basic and acidic residues" evidence="2">
    <location>
        <begin position="62"/>
        <end position="71"/>
    </location>
</feature>
<reference evidence="3 4" key="1">
    <citation type="submission" date="2016-10" db="EMBL/GenBank/DDBJ databases">
        <authorList>
            <person name="de Groot N.N."/>
        </authorList>
    </citation>
    <scope>NUCLEOTIDE SEQUENCE [LARGE SCALE GENOMIC DNA]</scope>
    <source>
        <strain evidence="3 4">PYCC 4715</strain>
    </source>
</reference>
<dbReference type="Pfam" id="PF00022">
    <property type="entry name" value="Actin"/>
    <property type="match status" value="1"/>
</dbReference>
<evidence type="ECO:0000256" key="1">
    <source>
        <dbReference type="RuleBase" id="RU000487"/>
    </source>
</evidence>
<feature type="region of interest" description="Disordered" evidence="2">
    <location>
        <begin position="140"/>
        <end position="182"/>
    </location>
</feature>
<dbReference type="Gene3D" id="3.90.640.10">
    <property type="entry name" value="Actin, Chain A, domain 4"/>
    <property type="match status" value="1"/>
</dbReference>
<dbReference type="SMART" id="SM00268">
    <property type="entry name" value="ACTIN"/>
    <property type="match status" value="1"/>
</dbReference>
<dbReference type="Proteomes" id="UP000182259">
    <property type="component" value="Chromosome I"/>
</dbReference>
<name>A0A1L0BKG0_9ASCO</name>
<feature type="compositionally biased region" description="Basic and acidic residues" evidence="2">
    <location>
        <begin position="145"/>
        <end position="155"/>
    </location>
</feature>
<comment type="similarity">
    <text evidence="1">Belongs to the actin family.</text>
</comment>
<dbReference type="SUPFAM" id="SSF53067">
    <property type="entry name" value="Actin-like ATPase domain"/>
    <property type="match status" value="2"/>
</dbReference>
<dbReference type="Gene3D" id="3.30.420.580">
    <property type="match status" value="1"/>
</dbReference>
<dbReference type="InterPro" id="IPR004000">
    <property type="entry name" value="Actin"/>
</dbReference>
<dbReference type="InterPro" id="IPR043129">
    <property type="entry name" value="ATPase_NBD"/>
</dbReference>
<dbReference type="Gene3D" id="3.30.420.40">
    <property type="match status" value="1"/>
</dbReference>
<protein>
    <submittedName>
        <fullName evidence="3">CIC11C00000000485</fullName>
    </submittedName>
</protein>
<feature type="compositionally biased region" description="Basic and acidic residues" evidence="2">
    <location>
        <begin position="32"/>
        <end position="48"/>
    </location>
</feature>
<accession>A0A1L0BKG0</accession>
<gene>
    <name evidence="3" type="ORF">SAMEA4029009_CIC11G00000000485</name>
</gene>
<feature type="region of interest" description="Disordered" evidence="2">
    <location>
        <begin position="272"/>
        <end position="292"/>
    </location>
</feature>
<proteinExistence type="inferred from homology"/>
<evidence type="ECO:0000313" key="4">
    <source>
        <dbReference type="Proteomes" id="UP000182259"/>
    </source>
</evidence>
<feature type="compositionally biased region" description="Acidic residues" evidence="2">
    <location>
        <begin position="156"/>
        <end position="173"/>
    </location>
</feature>
<organism evidence="3 4">
    <name type="scientific">Sungouiella intermedia</name>
    <dbReference type="NCBI Taxonomy" id="45354"/>
    <lineage>
        <taxon>Eukaryota</taxon>
        <taxon>Fungi</taxon>
        <taxon>Dikarya</taxon>
        <taxon>Ascomycota</taxon>
        <taxon>Saccharomycotina</taxon>
        <taxon>Pichiomycetes</taxon>
        <taxon>Metschnikowiaceae</taxon>
        <taxon>Sungouiella</taxon>
    </lineage>
</organism>
<dbReference type="CDD" id="cd10206">
    <property type="entry name" value="ASKHA_NBD_Arp8-like"/>
    <property type="match status" value="1"/>
</dbReference>
<feature type="region of interest" description="Disordered" evidence="2">
    <location>
        <begin position="1"/>
        <end position="75"/>
    </location>
</feature>
<evidence type="ECO:0000256" key="2">
    <source>
        <dbReference type="SAM" id="MobiDB-lite"/>
    </source>
</evidence>